<evidence type="ECO:0000256" key="1">
    <source>
        <dbReference type="SAM" id="MobiDB-lite"/>
    </source>
</evidence>
<protein>
    <recommendedName>
        <fullName evidence="4">Tudor domain-containing protein</fullName>
    </recommendedName>
</protein>
<gene>
    <name evidence="2" type="ORF">AB1Y20_015585</name>
</gene>
<sequence>MAGVQLGERVAVWSHEDGKWLEGAVVELNTRSGEFLVDFDDEMEGQGWCSVNGAWKRLSPHIPSEPPLDHDRTQNELFIPVLQKSSEAPPIELPPKPASPEQAALPSEGVPAEGDAELLHAFGQLYQDTMRFNHELAGLSQAQVKQQFLRLAALYS</sequence>
<keyword evidence="3" id="KW-1185">Reference proteome</keyword>
<accession>A0AB34JYT5</accession>
<dbReference type="AlphaFoldDB" id="A0AB34JYT5"/>
<dbReference type="EMBL" id="JBGBPQ010000003">
    <property type="protein sequence ID" value="KAL1526894.1"/>
    <property type="molecule type" value="Genomic_DNA"/>
</dbReference>
<comment type="caution">
    <text evidence="2">The sequence shown here is derived from an EMBL/GenBank/DDBJ whole genome shotgun (WGS) entry which is preliminary data.</text>
</comment>
<evidence type="ECO:0000313" key="2">
    <source>
        <dbReference type="EMBL" id="KAL1526894.1"/>
    </source>
</evidence>
<feature type="region of interest" description="Disordered" evidence="1">
    <location>
        <begin position="87"/>
        <end position="110"/>
    </location>
</feature>
<evidence type="ECO:0000313" key="3">
    <source>
        <dbReference type="Proteomes" id="UP001515480"/>
    </source>
</evidence>
<dbReference type="Gene3D" id="2.30.30.140">
    <property type="match status" value="1"/>
</dbReference>
<dbReference type="Proteomes" id="UP001515480">
    <property type="component" value="Unassembled WGS sequence"/>
</dbReference>
<reference evidence="2 3" key="1">
    <citation type="journal article" date="2024" name="Science">
        <title>Giant polyketide synthase enzymes in the biosynthesis of giant marine polyether toxins.</title>
        <authorList>
            <person name="Fallon T.R."/>
            <person name="Shende V.V."/>
            <person name="Wierzbicki I.H."/>
            <person name="Pendleton A.L."/>
            <person name="Watervoot N.F."/>
            <person name="Auber R.P."/>
            <person name="Gonzalez D.J."/>
            <person name="Wisecaver J.H."/>
            <person name="Moore B.S."/>
        </authorList>
    </citation>
    <scope>NUCLEOTIDE SEQUENCE [LARGE SCALE GENOMIC DNA]</scope>
    <source>
        <strain evidence="2 3">12B1</strain>
    </source>
</reference>
<proteinExistence type="predicted"/>
<organism evidence="2 3">
    <name type="scientific">Prymnesium parvum</name>
    <name type="common">Toxic golden alga</name>
    <dbReference type="NCBI Taxonomy" id="97485"/>
    <lineage>
        <taxon>Eukaryota</taxon>
        <taxon>Haptista</taxon>
        <taxon>Haptophyta</taxon>
        <taxon>Prymnesiophyceae</taxon>
        <taxon>Prymnesiales</taxon>
        <taxon>Prymnesiaceae</taxon>
        <taxon>Prymnesium</taxon>
    </lineage>
</organism>
<evidence type="ECO:0008006" key="4">
    <source>
        <dbReference type="Google" id="ProtNLM"/>
    </source>
</evidence>
<name>A0AB34JYT5_PRYPA</name>